<evidence type="ECO:0008006" key="3">
    <source>
        <dbReference type="Google" id="ProtNLM"/>
    </source>
</evidence>
<evidence type="ECO:0000313" key="2">
    <source>
        <dbReference type="Proteomes" id="UP000249130"/>
    </source>
</evidence>
<comment type="caution">
    <text evidence="1">The sequence shown here is derived from an EMBL/GenBank/DDBJ whole genome shotgun (WGS) entry which is preliminary data.</text>
</comment>
<sequence>MTARVILLCHAATAAMRAGRFPDDEAIEPDALSNGAVLAARLPRVDAVVSGRERRCLDTAEALGLAATPSAELDDWSVGAWRGRVLAEIATAAPDLFAAWRSGPDAAPEGGESLRALLARVGAWLDARMSARKLLAVTHPAVVRAAVVHVLAAPPSSFWQVDAGPLALVDLRHDGRRWALRSSTLDAF</sequence>
<dbReference type="CDD" id="cd07040">
    <property type="entry name" value="HP"/>
    <property type="match status" value="1"/>
</dbReference>
<dbReference type="AlphaFoldDB" id="A0A327L9V5"/>
<gene>
    <name evidence="1" type="ORF">CH341_08660</name>
</gene>
<dbReference type="Gene3D" id="3.40.50.1240">
    <property type="entry name" value="Phosphoglycerate mutase-like"/>
    <property type="match status" value="1"/>
</dbReference>
<dbReference type="SUPFAM" id="SSF53254">
    <property type="entry name" value="Phosphoglycerate mutase-like"/>
    <property type="match status" value="1"/>
</dbReference>
<dbReference type="Pfam" id="PF00300">
    <property type="entry name" value="His_Phos_1"/>
    <property type="match status" value="1"/>
</dbReference>
<keyword evidence="2" id="KW-1185">Reference proteome</keyword>
<dbReference type="InterPro" id="IPR013078">
    <property type="entry name" value="His_Pase_superF_clade-1"/>
</dbReference>
<dbReference type="OrthoDB" id="7502553at2"/>
<accession>A0A327L9V5</accession>
<dbReference type="RefSeq" id="WP_111418644.1">
    <property type="nucleotide sequence ID" value="NZ_NPEX01000042.1"/>
</dbReference>
<protein>
    <recommendedName>
        <fullName evidence="3">Histidine phosphatase family protein</fullName>
    </recommendedName>
</protein>
<reference evidence="1 2" key="1">
    <citation type="submission" date="2017-07" db="EMBL/GenBank/DDBJ databases">
        <title>Draft Genome Sequences of Select Purple Nonsulfur Bacteria.</title>
        <authorList>
            <person name="Lasarre B."/>
            <person name="Mckinlay J.B."/>
        </authorList>
    </citation>
    <scope>NUCLEOTIDE SEQUENCE [LARGE SCALE GENOMIC DNA]</scope>
    <source>
        <strain evidence="1 2">DSM 5909</strain>
    </source>
</reference>
<organism evidence="1 2">
    <name type="scientific">Rhodoplanes roseus</name>
    <dbReference type="NCBI Taxonomy" id="29409"/>
    <lineage>
        <taxon>Bacteria</taxon>
        <taxon>Pseudomonadati</taxon>
        <taxon>Pseudomonadota</taxon>
        <taxon>Alphaproteobacteria</taxon>
        <taxon>Hyphomicrobiales</taxon>
        <taxon>Nitrobacteraceae</taxon>
        <taxon>Rhodoplanes</taxon>
    </lineage>
</organism>
<dbReference type="InterPro" id="IPR029033">
    <property type="entry name" value="His_PPase_superfam"/>
</dbReference>
<dbReference type="Proteomes" id="UP000249130">
    <property type="component" value="Unassembled WGS sequence"/>
</dbReference>
<evidence type="ECO:0000313" key="1">
    <source>
        <dbReference type="EMBL" id="RAI44508.1"/>
    </source>
</evidence>
<proteinExistence type="predicted"/>
<name>A0A327L9V5_9BRAD</name>
<dbReference type="EMBL" id="NPEX01000042">
    <property type="protein sequence ID" value="RAI44508.1"/>
    <property type="molecule type" value="Genomic_DNA"/>
</dbReference>